<dbReference type="STRING" id="1123010.SAMN02745724_01066"/>
<dbReference type="InterPro" id="IPR009155">
    <property type="entry name" value="Cyt_b562"/>
</dbReference>
<dbReference type="GO" id="GO:0020037">
    <property type="term" value="F:heme binding"/>
    <property type="evidence" value="ECO:0007669"/>
    <property type="project" value="InterPro"/>
</dbReference>
<dbReference type="Pfam" id="PF07361">
    <property type="entry name" value="Cytochrom_B562"/>
    <property type="match status" value="1"/>
</dbReference>
<comment type="similarity">
    <text evidence="1">Belongs to the cytochrome b562 family.</text>
</comment>
<evidence type="ECO:0000256" key="3">
    <source>
        <dbReference type="SAM" id="SignalP"/>
    </source>
</evidence>
<dbReference type="AlphaFoldDB" id="A0A1I1GXC1"/>
<feature type="chain" id="PRO_5011554757" evidence="3">
    <location>
        <begin position="18"/>
        <end position="130"/>
    </location>
</feature>
<keyword evidence="2 3" id="KW-0732">Signal</keyword>
<dbReference type="GO" id="GO:0022900">
    <property type="term" value="P:electron transport chain"/>
    <property type="evidence" value="ECO:0007669"/>
    <property type="project" value="InterPro"/>
</dbReference>
<dbReference type="InterPro" id="IPR010980">
    <property type="entry name" value="Cyt_c/b562"/>
</dbReference>
<proteinExistence type="inferred from homology"/>
<accession>A0A1I1GXC1</accession>
<keyword evidence="5" id="KW-1185">Reference proteome</keyword>
<dbReference type="SUPFAM" id="SSF47175">
    <property type="entry name" value="Cytochromes"/>
    <property type="match status" value="1"/>
</dbReference>
<dbReference type="Proteomes" id="UP000198862">
    <property type="component" value="Unassembled WGS sequence"/>
</dbReference>
<evidence type="ECO:0000313" key="4">
    <source>
        <dbReference type="EMBL" id="SFC16324.1"/>
    </source>
</evidence>
<feature type="signal peptide" evidence="3">
    <location>
        <begin position="1"/>
        <end position="17"/>
    </location>
</feature>
<organism evidence="4 5">
    <name type="scientific">Pseudoalteromonas denitrificans DSM 6059</name>
    <dbReference type="NCBI Taxonomy" id="1123010"/>
    <lineage>
        <taxon>Bacteria</taxon>
        <taxon>Pseudomonadati</taxon>
        <taxon>Pseudomonadota</taxon>
        <taxon>Gammaproteobacteria</taxon>
        <taxon>Alteromonadales</taxon>
        <taxon>Pseudoalteromonadaceae</taxon>
        <taxon>Pseudoalteromonas</taxon>
    </lineage>
</organism>
<dbReference type="Gene3D" id="1.20.120.10">
    <property type="entry name" value="Cytochrome c/b562"/>
    <property type="match status" value="1"/>
</dbReference>
<dbReference type="GO" id="GO:0009055">
    <property type="term" value="F:electron transfer activity"/>
    <property type="evidence" value="ECO:0007669"/>
    <property type="project" value="InterPro"/>
</dbReference>
<dbReference type="GO" id="GO:0042597">
    <property type="term" value="C:periplasmic space"/>
    <property type="evidence" value="ECO:0007669"/>
    <property type="project" value="InterPro"/>
</dbReference>
<evidence type="ECO:0000256" key="1">
    <source>
        <dbReference type="ARBA" id="ARBA00005523"/>
    </source>
</evidence>
<reference evidence="4 5" key="1">
    <citation type="submission" date="2016-10" db="EMBL/GenBank/DDBJ databases">
        <authorList>
            <person name="de Groot N.N."/>
        </authorList>
    </citation>
    <scope>NUCLEOTIDE SEQUENCE [LARGE SCALE GENOMIC DNA]</scope>
    <source>
        <strain evidence="4 5">DSM 6059</strain>
    </source>
</reference>
<sequence length="130" mass="15081">MKFFLILISLMSFTIVASTKSKEFDLEANMKKMGLEFKRAVKASDSMTFSEHLKKLKVLVTLSKTAKFPNDKKQISIEGLNKVLDKIQQAQLLNKNGKLEEAKKNILTIDKLRKEYHKHHKPNFWQLIFG</sequence>
<dbReference type="GO" id="GO:0005506">
    <property type="term" value="F:iron ion binding"/>
    <property type="evidence" value="ECO:0007669"/>
    <property type="project" value="InterPro"/>
</dbReference>
<dbReference type="EMBL" id="FOLO01000005">
    <property type="protein sequence ID" value="SFC16324.1"/>
    <property type="molecule type" value="Genomic_DNA"/>
</dbReference>
<evidence type="ECO:0000256" key="2">
    <source>
        <dbReference type="ARBA" id="ARBA00022729"/>
    </source>
</evidence>
<protein>
    <submittedName>
        <fullName evidence="4">Soluble cytochrome b562</fullName>
    </submittedName>
</protein>
<dbReference type="RefSeq" id="WP_177207956.1">
    <property type="nucleotide sequence ID" value="NZ_FOLO01000005.1"/>
</dbReference>
<name>A0A1I1GXC1_9GAMM</name>
<gene>
    <name evidence="4" type="ORF">SAMN02745724_01066</name>
</gene>
<evidence type="ECO:0000313" key="5">
    <source>
        <dbReference type="Proteomes" id="UP000198862"/>
    </source>
</evidence>